<dbReference type="RefSeq" id="WP_154526998.1">
    <property type="nucleotide sequence ID" value="NZ_JAQYJL010000028.1"/>
</dbReference>
<reference evidence="3 4" key="1">
    <citation type="submission" date="2019-08" db="EMBL/GenBank/DDBJ databases">
        <title>In-depth cultivation of the pig gut microbiome towards novel bacterial diversity and tailored functional studies.</title>
        <authorList>
            <person name="Wylensek D."/>
            <person name="Hitch T.C.A."/>
            <person name="Clavel T."/>
        </authorList>
    </citation>
    <scope>NUCLEOTIDE SEQUENCE [LARGE SCALE GENOMIC DNA]</scope>
    <source>
        <strain evidence="3 4">Oil+RF-744-WCA-WT-11</strain>
    </source>
</reference>
<sequence>MMDRIFNLDNPVMRFLGRAFDMMMLNILFIVCSLPIFTIGASLSALHYSCLKMKDENEGYVFRNFFRSFKMNFKQGTGMWLIMLALGLLLFMENRMAAQITDASVRPIRIMIYVAASLWYMALCWMFALQSRFVNKVGQTIKNAVLLTFAKAPRSIGMLGILALELIFVARSSGLVQSYAILYLLMFGFSVQVLINTQLQYPVIRELMPNDEDDKPAADNQFTVDEEADVSALGYTPLPKDEKKPGADNPGTGK</sequence>
<feature type="transmembrane region" description="Helical" evidence="2">
    <location>
        <begin position="23"/>
        <end position="51"/>
    </location>
</feature>
<keyword evidence="2" id="KW-1133">Transmembrane helix</keyword>
<comment type="caution">
    <text evidence="3">The sequence shown here is derived from an EMBL/GenBank/DDBJ whole genome shotgun (WGS) entry which is preliminary data.</text>
</comment>
<organism evidence="3 4">
    <name type="scientific">Porcincola intestinalis</name>
    <dbReference type="NCBI Taxonomy" id="2606632"/>
    <lineage>
        <taxon>Bacteria</taxon>
        <taxon>Bacillati</taxon>
        <taxon>Bacillota</taxon>
        <taxon>Clostridia</taxon>
        <taxon>Lachnospirales</taxon>
        <taxon>Lachnospiraceae</taxon>
        <taxon>Porcincola</taxon>
    </lineage>
</organism>
<keyword evidence="4" id="KW-1185">Reference proteome</keyword>
<dbReference type="AlphaFoldDB" id="A0A6L5X8N5"/>
<dbReference type="Pfam" id="PF04854">
    <property type="entry name" value="DUF624"/>
    <property type="match status" value="1"/>
</dbReference>
<feature type="transmembrane region" description="Helical" evidence="2">
    <location>
        <begin position="110"/>
        <end position="131"/>
    </location>
</feature>
<accession>A0A6L5X8N5</accession>
<keyword evidence="2" id="KW-0812">Transmembrane</keyword>
<name>A0A6L5X8N5_9FIRM</name>
<dbReference type="InterPro" id="IPR006938">
    <property type="entry name" value="DUF624"/>
</dbReference>
<feature type="transmembrane region" description="Helical" evidence="2">
    <location>
        <begin position="176"/>
        <end position="195"/>
    </location>
</feature>
<protein>
    <submittedName>
        <fullName evidence="3">DUF624 domain-containing protein</fullName>
    </submittedName>
</protein>
<evidence type="ECO:0000256" key="2">
    <source>
        <dbReference type="SAM" id="Phobius"/>
    </source>
</evidence>
<feature type="transmembrane region" description="Helical" evidence="2">
    <location>
        <begin position="72"/>
        <end position="90"/>
    </location>
</feature>
<gene>
    <name evidence="3" type="ORF">FYJ35_12275</name>
</gene>
<feature type="transmembrane region" description="Helical" evidence="2">
    <location>
        <begin position="152"/>
        <end position="170"/>
    </location>
</feature>
<evidence type="ECO:0000256" key="1">
    <source>
        <dbReference type="SAM" id="MobiDB-lite"/>
    </source>
</evidence>
<evidence type="ECO:0000313" key="4">
    <source>
        <dbReference type="Proteomes" id="UP000481852"/>
    </source>
</evidence>
<proteinExistence type="predicted"/>
<dbReference type="EMBL" id="VULZ01000015">
    <property type="protein sequence ID" value="MSS15795.1"/>
    <property type="molecule type" value="Genomic_DNA"/>
</dbReference>
<dbReference type="Proteomes" id="UP000481852">
    <property type="component" value="Unassembled WGS sequence"/>
</dbReference>
<keyword evidence="2" id="KW-0472">Membrane</keyword>
<feature type="region of interest" description="Disordered" evidence="1">
    <location>
        <begin position="231"/>
        <end position="254"/>
    </location>
</feature>
<evidence type="ECO:0000313" key="3">
    <source>
        <dbReference type="EMBL" id="MSS15795.1"/>
    </source>
</evidence>